<dbReference type="EC" id="3.4.-.-" evidence="9"/>
<evidence type="ECO:0000313" key="10">
    <source>
        <dbReference type="Proteomes" id="UP001595843"/>
    </source>
</evidence>
<dbReference type="InterPro" id="IPR034006">
    <property type="entry name" value="M3B_PepF_2"/>
</dbReference>
<dbReference type="InterPro" id="IPR001567">
    <property type="entry name" value="Pept_M3A_M3B_dom"/>
</dbReference>
<evidence type="ECO:0000256" key="5">
    <source>
        <dbReference type="ARBA" id="ARBA00023049"/>
    </source>
</evidence>
<dbReference type="NCBIfam" id="TIGR02290">
    <property type="entry name" value="M3_fam_3"/>
    <property type="match status" value="1"/>
</dbReference>
<evidence type="ECO:0000259" key="7">
    <source>
        <dbReference type="Pfam" id="PF01432"/>
    </source>
</evidence>
<accession>A0ABV8JJX7</accession>
<organism evidence="9 10">
    <name type="scientific">Salinithrix halophila</name>
    <dbReference type="NCBI Taxonomy" id="1485204"/>
    <lineage>
        <taxon>Bacteria</taxon>
        <taxon>Bacillati</taxon>
        <taxon>Bacillota</taxon>
        <taxon>Bacilli</taxon>
        <taxon>Bacillales</taxon>
        <taxon>Thermoactinomycetaceae</taxon>
        <taxon>Salinithrix</taxon>
    </lineage>
</organism>
<evidence type="ECO:0000259" key="8">
    <source>
        <dbReference type="Pfam" id="PF08439"/>
    </source>
</evidence>
<dbReference type="InterPro" id="IPR011977">
    <property type="entry name" value="Pept_M3B_clade3"/>
</dbReference>
<dbReference type="GO" id="GO:0016787">
    <property type="term" value="F:hydrolase activity"/>
    <property type="evidence" value="ECO:0007669"/>
    <property type="project" value="UniProtKB-KW"/>
</dbReference>
<keyword evidence="3 6" id="KW-0378">Hydrolase</keyword>
<keyword evidence="1 6" id="KW-0645">Protease</keyword>
<dbReference type="EMBL" id="JBHSAP010000007">
    <property type="protein sequence ID" value="MFC4076259.1"/>
    <property type="molecule type" value="Genomic_DNA"/>
</dbReference>
<dbReference type="CDD" id="cd09607">
    <property type="entry name" value="M3B_PepF"/>
    <property type="match status" value="1"/>
</dbReference>
<reference evidence="10" key="1">
    <citation type="journal article" date="2019" name="Int. J. Syst. Evol. Microbiol.">
        <title>The Global Catalogue of Microorganisms (GCM) 10K type strain sequencing project: providing services to taxonomists for standard genome sequencing and annotation.</title>
        <authorList>
            <consortium name="The Broad Institute Genomics Platform"/>
            <consortium name="The Broad Institute Genome Sequencing Center for Infectious Disease"/>
            <person name="Wu L."/>
            <person name="Ma J."/>
        </authorList>
    </citation>
    <scope>NUCLEOTIDE SEQUENCE [LARGE SCALE GENOMIC DNA]</scope>
    <source>
        <strain evidence="10">IBRC-M 10813</strain>
    </source>
</reference>
<gene>
    <name evidence="9" type="ORF">ACFOUO_05475</name>
</gene>
<dbReference type="PANTHER" id="PTHR34217:SF1">
    <property type="entry name" value="CARBOXYPEPTIDASE 1"/>
    <property type="match status" value="1"/>
</dbReference>
<name>A0ABV8JJX7_9BACL</name>
<feature type="domain" description="Oligopeptidase F N-terminal" evidence="8">
    <location>
        <begin position="119"/>
        <end position="184"/>
    </location>
</feature>
<evidence type="ECO:0000256" key="4">
    <source>
        <dbReference type="ARBA" id="ARBA00022833"/>
    </source>
</evidence>
<dbReference type="Gene3D" id="1.20.140.70">
    <property type="entry name" value="Oligopeptidase f, N-terminal domain"/>
    <property type="match status" value="1"/>
</dbReference>
<sequence length="598" mass="68742">MSSKKEKYSQKWDLDVFFPGGSSSPQFREYLEELERDTTDFDARIRQLQKKPSQDSDVWYGVLETVQGLSRRLSQAGAFVVCLVSQDVKDEKAKLLRGRLSQIGAAFNASLTRLDQLFLEMPTPVWNSLLEGSRFSPIAFPLEERRRRAAERLPADAESLAGDLAVDGYHAWGDLYNSIVGRMRIPYDEEGQTKQLSIGQASNKMSSPDRKVRKAVFHRLNEAWEKEEDLLASTLNHLGGFRLQLYRHREWDSILKEPLDVNRMSSATLSTMWDVIDRNKGKILRFFERKATLLGVEKLAWYDLYAPVAKEESSVGYDEAASFILEQFAHFDPEMARFAEQAFRERWIEAEDRPGKRPGGFCTNFADSGQSRIFMTFAGTASNISTLAHELGHAYHQHVMNDLPQLVQRYSMNVAETASTFAESIVSDASIRSAKSKEQQIALLEDKIQRSVAFFMDIHARFLFETRFYEERSQGLVSGERLKELMVQAEKEAFKDSLSEYHPWFWAAKLHFYITGVPFYNFPYTFGYLFSTGLYSRAMEEGPAFAKKYVDLLRDTGRMTVEDLAYKHLGVDLTRPGFWQGAIDRVHRDIDRFLELTK</sequence>
<evidence type="ECO:0000256" key="2">
    <source>
        <dbReference type="ARBA" id="ARBA00022723"/>
    </source>
</evidence>
<dbReference type="InterPro" id="IPR042088">
    <property type="entry name" value="OligoPept_F_C"/>
</dbReference>
<protein>
    <submittedName>
        <fullName evidence="9">M3 family oligoendopeptidase</fullName>
        <ecNumber evidence="9">3.4.-.-</ecNumber>
    </submittedName>
</protein>
<evidence type="ECO:0000256" key="6">
    <source>
        <dbReference type="RuleBase" id="RU003435"/>
    </source>
</evidence>
<dbReference type="Pfam" id="PF01432">
    <property type="entry name" value="Peptidase_M3"/>
    <property type="match status" value="1"/>
</dbReference>
<dbReference type="Pfam" id="PF08439">
    <property type="entry name" value="Peptidase_M3_N"/>
    <property type="match status" value="1"/>
</dbReference>
<keyword evidence="4 6" id="KW-0862">Zinc</keyword>
<dbReference type="SUPFAM" id="SSF55486">
    <property type="entry name" value="Metalloproteases ('zincins'), catalytic domain"/>
    <property type="match status" value="1"/>
</dbReference>
<proteinExistence type="inferred from homology"/>
<evidence type="ECO:0000256" key="3">
    <source>
        <dbReference type="ARBA" id="ARBA00022801"/>
    </source>
</evidence>
<keyword evidence="2 6" id="KW-0479">Metal-binding</keyword>
<dbReference type="Gene3D" id="1.10.287.830">
    <property type="entry name" value="putative peptidase helix hairpin domain like"/>
    <property type="match status" value="1"/>
</dbReference>
<comment type="caution">
    <text evidence="9">The sequence shown here is derived from an EMBL/GenBank/DDBJ whole genome shotgun (WGS) entry which is preliminary data.</text>
</comment>
<keyword evidence="5 6" id="KW-0482">Metalloprotease</keyword>
<dbReference type="Gene3D" id="1.10.1370.20">
    <property type="entry name" value="Oligoendopeptidase f, C-terminal domain"/>
    <property type="match status" value="1"/>
</dbReference>
<evidence type="ECO:0000256" key="1">
    <source>
        <dbReference type="ARBA" id="ARBA00022670"/>
    </source>
</evidence>
<dbReference type="RefSeq" id="WP_380702939.1">
    <property type="nucleotide sequence ID" value="NZ_JBHSAP010000007.1"/>
</dbReference>
<comment type="cofactor">
    <cofactor evidence="6">
        <name>Zn(2+)</name>
        <dbReference type="ChEBI" id="CHEBI:29105"/>
    </cofactor>
    <text evidence="6">Binds 1 zinc ion.</text>
</comment>
<feature type="domain" description="Peptidase M3A/M3B catalytic" evidence="7">
    <location>
        <begin position="205"/>
        <end position="581"/>
    </location>
</feature>
<keyword evidence="10" id="KW-1185">Reference proteome</keyword>
<dbReference type="PANTHER" id="PTHR34217">
    <property type="entry name" value="METAL-DEPENDENT CARBOXYPEPTIDASE"/>
    <property type="match status" value="1"/>
</dbReference>
<dbReference type="InterPro" id="IPR013647">
    <property type="entry name" value="OligopepF_N_dom"/>
</dbReference>
<evidence type="ECO:0000313" key="9">
    <source>
        <dbReference type="EMBL" id="MFC4076259.1"/>
    </source>
</evidence>
<comment type="similarity">
    <text evidence="6">Belongs to the peptidase M3 family.</text>
</comment>
<dbReference type="Proteomes" id="UP001595843">
    <property type="component" value="Unassembled WGS sequence"/>
</dbReference>
<dbReference type="InterPro" id="IPR001333">
    <property type="entry name" value="Peptidase_M32_Taq"/>
</dbReference>